<keyword evidence="2" id="KW-1185">Reference proteome</keyword>
<reference evidence="1 2" key="1">
    <citation type="submission" date="2024-07" db="EMBL/GenBank/DDBJ databases">
        <title>Chromosome-level genome assembly of the water stick insect Ranatra chinensis (Heteroptera: Nepidae).</title>
        <authorList>
            <person name="Liu X."/>
        </authorList>
    </citation>
    <scope>NUCLEOTIDE SEQUENCE [LARGE SCALE GENOMIC DNA]</scope>
    <source>
        <strain evidence="1">Cailab_2021Rc</strain>
        <tissue evidence="1">Muscle</tissue>
    </source>
</reference>
<accession>A0ABD0Y8I5</accession>
<proteinExistence type="predicted"/>
<evidence type="ECO:0000313" key="1">
    <source>
        <dbReference type="EMBL" id="KAL1123561.1"/>
    </source>
</evidence>
<evidence type="ECO:0000313" key="2">
    <source>
        <dbReference type="Proteomes" id="UP001558652"/>
    </source>
</evidence>
<dbReference type="EMBL" id="JBFDAA010000012">
    <property type="protein sequence ID" value="KAL1123561.1"/>
    <property type="molecule type" value="Genomic_DNA"/>
</dbReference>
<protein>
    <submittedName>
        <fullName evidence="1">Uncharacterized protein</fullName>
    </submittedName>
</protein>
<name>A0ABD0Y8I5_9HEMI</name>
<gene>
    <name evidence="1" type="ORF">AAG570_002638</name>
</gene>
<comment type="caution">
    <text evidence="1">The sequence shown here is derived from an EMBL/GenBank/DDBJ whole genome shotgun (WGS) entry which is preliminary data.</text>
</comment>
<dbReference type="AlphaFoldDB" id="A0ABD0Y8I5"/>
<sequence length="123" mass="13541">METLLGLQLSTRGLHLPKDVGVAVEILMGVDGLMWINRVLLSSKLLITSSGTEVALRCFRCDHTPAVRSPWGHDGRRNKSRILSCSASSIRDNVILASENAIRKCFKPRGKAVTFQECSSRFG</sequence>
<dbReference type="Proteomes" id="UP001558652">
    <property type="component" value="Unassembled WGS sequence"/>
</dbReference>
<organism evidence="1 2">
    <name type="scientific">Ranatra chinensis</name>
    <dbReference type="NCBI Taxonomy" id="642074"/>
    <lineage>
        <taxon>Eukaryota</taxon>
        <taxon>Metazoa</taxon>
        <taxon>Ecdysozoa</taxon>
        <taxon>Arthropoda</taxon>
        <taxon>Hexapoda</taxon>
        <taxon>Insecta</taxon>
        <taxon>Pterygota</taxon>
        <taxon>Neoptera</taxon>
        <taxon>Paraneoptera</taxon>
        <taxon>Hemiptera</taxon>
        <taxon>Heteroptera</taxon>
        <taxon>Panheteroptera</taxon>
        <taxon>Nepomorpha</taxon>
        <taxon>Nepidae</taxon>
        <taxon>Ranatrinae</taxon>
        <taxon>Ranatra</taxon>
    </lineage>
</organism>